<dbReference type="AlphaFoldDB" id="A0A9D1FCQ1"/>
<sequence length="415" mass="46077">MAGFTPFKWEAEKRLPGSDTRYLLRLADFVLAGSDGRAEASMFSYSYVRLPRDASRPVLFAYNGGPGAASGLLHMGLLGPRLVKFPGYPELERPAKTRLEDNSEWLLDCCDIVLADPPGAGWARLLDEDAAGEYYSVGGDARAFARFIGAWLRENGREASPVYLLGESYGTIRSVALADCLPEDVRLAGIISVGTSLNVGSRGTLPVEPNVRRLGANAACCWFHHHRGELPLEDFVREAMDFAYGAYARALLLGNRLPEAEREDALDKLAYYTGVDRGFLAENRLRFGEPDFLLRCCPGRVLSVYDSRLTYAPAEGESYARNDMESADIFEPDTAKDGFMGCVCPAFDRALAEYAEGLETPGREYLDDSLEIGRRWNYRGYEKDTLALPAELMARMPRLRFMFVNGCYDLSSTFD</sequence>
<evidence type="ECO:0000313" key="1">
    <source>
        <dbReference type="EMBL" id="HIS66597.1"/>
    </source>
</evidence>
<proteinExistence type="predicted"/>
<dbReference type="Proteomes" id="UP000824001">
    <property type="component" value="Unassembled WGS sequence"/>
</dbReference>
<name>A0A9D1FCQ1_9FIRM</name>
<reference evidence="1" key="1">
    <citation type="submission" date="2020-10" db="EMBL/GenBank/DDBJ databases">
        <authorList>
            <person name="Gilroy R."/>
        </authorList>
    </citation>
    <scope>NUCLEOTIDE SEQUENCE</scope>
    <source>
        <strain evidence="1">ChiHjej10B9-9673</strain>
    </source>
</reference>
<feature type="non-terminal residue" evidence="1">
    <location>
        <position position="415"/>
    </location>
</feature>
<dbReference type="Gene3D" id="3.40.50.1820">
    <property type="entry name" value="alpha/beta hydrolase"/>
    <property type="match status" value="1"/>
</dbReference>
<gene>
    <name evidence="1" type="ORF">IAC18_03425</name>
</gene>
<dbReference type="SUPFAM" id="SSF53474">
    <property type="entry name" value="alpha/beta-Hydrolases"/>
    <property type="match status" value="1"/>
</dbReference>
<comment type="caution">
    <text evidence="1">The sequence shown here is derived from an EMBL/GenBank/DDBJ whole genome shotgun (WGS) entry which is preliminary data.</text>
</comment>
<organism evidence="1 2">
    <name type="scientific">Candidatus Scatomorpha merdipullorum</name>
    <dbReference type="NCBI Taxonomy" id="2840927"/>
    <lineage>
        <taxon>Bacteria</taxon>
        <taxon>Bacillati</taxon>
        <taxon>Bacillota</taxon>
        <taxon>Clostridia</taxon>
        <taxon>Eubacteriales</taxon>
        <taxon>Candidatus Scatomorpha</taxon>
    </lineage>
</organism>
<accession>A0A9D1FCQ1</accession>
<dbReference type="InterPro" id="IPR029058">
    <property type="entry name" value="AB_hydrolase_fold"/>
</dbReference>
<evidence type="ECO:0000313" key="2">
    <source>
        <dbReference type="Proteomes" id="UP000824001"/>
    </source>
</evidence>
<reference evidence="1" key="2">
    <citation type="journal article" date="2021" name="PeerJ">
        <title>Extensive microbial diversity within the chicken gut microbiome revealed by metagenomics and culture.</title>
        <authorList>
            <person name="Gilroy R."/>
            <person name="Ravi A."/>
            <person name="Getino M."/>
            <person name="Pursley I."/>
            <person name="Horton D.L."/>
            <person name="Alikhan N.F."/>
            <person name="Baker D."/>
            <person name="Gharbi K."/>
            <person name="Hall N."/>
            <person name="Watson M."/>
            <person name="Adriaenssens E.M."/>
            <person name="Foster-Nyarko E."/>
            <person name="Jarju S."/>
            <person name="Secka A."/>
            <person name="Antonio M."/>
            <person name="Oren A."/>
            <person name="Chaudhuri R.R."/>
            <person name="La Ragione R."/>
            <person name="Hildebrand F."/>
            <person name="Pallen M.J."/>
        </authorList>
    </citation>
    <scope>NUCLEOTIDE SEQUENCE</scope>
    <source>
        <strain evidence="1">ChiHjej10B9-9673</strain>
    </source>
</reference>
<evidence type="ECO:0008006" key="3">
    <source>
        <dbReference type="Google" id="ProtNLM"/>
    </source>
</evidence>
<protein>
    <recommendedName>
        <fullName evidence="3">Peptidase S10</fullName>
    </recommendedName>
</protein>
<dbReference type="EMBL" id="DVJK01000095">
    <property type="protein sequence ID" value="HIS66597.1"/>
    <property type="molecule type" value="Genomic_DNA"/>
</dbReference>